<accession>A0A7U2I7H2</accession>
<dbReference type="EMBL" id="CP069040">
    <property type="protein sequence ID" value="QRD04940.1"/>
    <property type="molecule type" value="Genomic_DNA"/>
</dbReference>
<dbReference type="AlphaFoldDB" id="A0A7U2I7H2"/>
<feature type="region of interest" description="Disordered" evidence="1">
    <location>
        <begin position="94"/>
        <end position="122"/>
    </location>
</feature>
<evidence type="ECO:0000256" key="1">
    <source>
        <dbReference type="SAM" id="MobiDB-lite"/>
    </source>
</evidence>
<dbReference type="VEuPathDB" id="FungiDB:JI435_108600"/>
<evidence type="ECO:0000313" key="2">
    <source>
        <dbReference type="EMBL" id="QRD04940.1"/>
    </source>
</evidence>
<organism evidence="2 3">
    <name type="scientific">Phaeosphaeria nodorum (strain SN15 / ATCC MYA-4574 / FGSC 10173)</name>
    <name type="common">Glume blotch fungus</name>
    <name type="synonym">Parastagonospora nodorum</name>
    <dbReference type="NCBI Taxonomy" id="321614"/>
    <lineage>
        <taxon>Eukaryota</taxon>
        <taxon>Fungi</taxon>
        <taxon>Dikarya</taxon>
        <taxon>Ascomycota</taxon>
        <taxon>Pezizomycotina</taxon>
        <taxon>Dothideomycetes</taxon>
        <taxon>Pleosporomycetidae</taxon>
        <taxon>Pleosporales</taxon>
        <taxon>Pleosporineae</taxon>
        <taxon>Phaeosphaeriaceae</taxon>
        <taxon>Parastagonospora</taxon>
    </lineage>
</organism>
<feature type="compositionally biased region" description="Polar residues" evidence="1">
    <location>
        <begin position="19"/>
        <end position="35"/>
    </location>
</feature>
<proteinExistence type="predicted"/>
<keyword evidence="3" id="KW-1185">Reference proteome</keyword>
<feature type="region of interest" description="Disordered" evidence="1">
    <location>
        <begin position="19"/>
        <end position="56"/>
    </location>
</feature>
<protein>
    <submittedName>
        <fullName evidence="2">Uncharacterized protein</fullName>
    </submittedName>
</protein>
<name>A0A7U2I7H2_PHANO</name>
<gene>
    <name evidence="2" type="ORF">JI435_108600</name>
</gene>
<dbReference type="OrthoDB" id="10662288at2759"/>
<evidence type="ECO:0000313" key="3">
    <source>
        <dbReference type="Proteomes" id="UP000663193"/>
    </source>
</evidence>
<feature type="compositionally biased region" description="Low complexity" evidence="1">
    <location>
        <begin position="95"/>
        <end position="117"/>
    </location>
</feature>
<dbReference type="Proteomes" id="UP000663193">
    <property type="component" value="Chromosome 18"/>
</dbReference>
<reference evidence="3" key="1">
    <citation type="journal article" date="2021" name="BMC Genomics">
        <title>Chromosome-level genome assembly and manually-curated proteome of model necrotroph Parastagonospora nodorum Sn15 reveals a genome-wide trove of candidate effector homologs, and redundancy of virulence-related functions within an accessory chromosome.</title>
        <authorList>
            <person name="Bertazzoni S."/>
            <person name="Jones D.A.B."/>
            <person name="Phan H.T."/>
            <person name="Tan K.-C."/>
            <person name="Hane J.K."/>
        </authorList>
    </citation>
    <scope>NUCLEOTIDE SEQUENCE [LARGE SCALE GENOMIC DNA]</scope>
    <source>
        <strain evidence="3">SN15 / ATCC MYA-4574 / FGSC 10173)</strain>
    </source>
</reference>
<sequence>MPRHFRNTRRPAAFLHYPSQDTFSGRATRPRSTSPDMLRFAYGTRRRRPSPAPRRDEIEDLLSREMRAINEDMRRREERYVHFDRILNQDSVVWSRSSTPRGSPSRTPSPSRSLSPTPSEPREVYTLRGALTTHPFYTRHEIPLCPLTGAGLYPPLGRGAQATTIFHAVHPVPRRALRQLLPYQLRFVGEELDERLYEAVVMDEFAEHVSETMMRINELFERDGEDGVGCACRHHERIAARGDVTDRAARDDGVGSEETVVEEVGGDMQAVHLSSAT</sequence>